<accession>A0A835ZNE1</accession>
<evidence type="ECO:0000313" key="1">
    <source>
        <dbReference type="EMBL" id="KAG5195674.1"/>
    </source>
</evidence>
<reference evidence="1 2" key="1">
    <citation type="submission" date="2020-12" db="EMBL/GenBank/DDBJ databases">
        <title>De novo assembly of Tibetan sheep genome.</title>
        <authorList>
            <person name="Li X."/>
        </authorList>
    </citation>
    <scope>NUCLEOTIDE SEQUENCE [LARGE SCALE GENOMIC DNA]</scope>
    <source>
        <tissue evidence="1">Heart</tissue>
    </source>
</reference>
<comment type="caution">
    <text evidence="1">The sequence shown here is derived from an EMBL/GenBank/DDBJ whole genome shotgun (WGS) entry which is preliminary data.</text>
</comment>
<sequence length="114" mass="12693">MDVSFSAMLLVHHEECHRRDGLKLKRLFSLDDFCYLDGILVVSASAGPYLSSRLDAGKLFLVILHYVNSQSPQSSILFLVDLFLRTNTKLHDFAVSPFLFSDPSFCSVAPQAPG</sequence>
<dbReference type="EMBL" id="JAEMGP010000023">
    <property type="protein sequence ID" value="KAG5195674.1"/>
    <property type="molecule type" value="Genomic_DNA"/>
</dbReference>
<evidence type="ECO:0000313" key="2">
    <source>
        <dbReference type="Proteomes" id="UP000664991"/>
    </source>
</evidence>
<protein>
    <submittedName>
        <fullName evidence="1">Uncharacterized protein</fullName>
    </submittedName>
</protein>
<dbReference type="Proteomes" id="UP000664991">
    <property type="component" value="Unassembled WGS sequence"/>
</dbReference>
<name>A0A835ZNE1_SHEEP</name>
<organism evidence="1 2">
    <name type="scientific">Ovis aries</name>
    <name type="common">Sheep</name>
    <dbReference type="NCBI Taxonomy" id="9940"/>
    <lineage>
        <taxon>Eukaryota</taxon>
        <taxon>Metazoa</taxon>
        <taxon>Chordata</taxon>
        <taxon>Craniata</taxon>
        <taxon>Vertebrata</taxon>
        <taxon>Euteleostomi</taxon>
        <taxon>Mammalia</taxon>
        <taxon>Eutheria</taxon>
        <taxon>Laurasiatheria</taxon>
        <taxon>Artiodactyla</taxon>
        <taxon>Ruminantia</taxon>
        <taxon>Pecora</taxon>
        <taxon>Bovidae</taxon>
        <taxon>Caprinae</taxon>
        <taxon>Ovis</taxon>
    </lineage>
</organism>
<gene>
    <name evidence="1" type="ORF">JEQ12_011969</name>
</gene>
<dbReference type="AlphaFoldDB" id="A0A835ZNE1"/>
<proteinExistence type="predicted"/>